<name>A0A1G4Q318_BORJA</name>
<evidence type="ECO:0000313" key="1">
    <source>
        <dbReference type="EMBL" id="SCW38993.1"/>
    </source>
</evidence>
<dbReference type="Proteomes" id="UP000199262">
    <property type="component" value="Unassembled WGS sequence"/>
</dbReference>
<keyword evidence="1" id="KW-0449">Lipoprotein</keyword>
<dbReference type="NCBIfam" id="NF033728">
    <property type="entry name" value="borfam54_1"/>
    <property type="match status" value="1"/>
</dbReference>
<sequence>MKKYILSLTKLATTTLLLCSCSLIGFKKELVEKIEKIIKPVVEKIESDKKEEELEFAQIKSIFNFIQKNGELYKDYRRQFYSSLEYNKTRIKRLIEIFYKVITQKSYLTAFYPIIAKKPELVTLIGSIIDRGSIFVQNPLEIAILDINKRKDDLIDFNSKEKLKDIKNKINKILGMQQQWIKNIDKIIITYNDNKNLQDNIEELEAYLKTTYENTLKPDSDEIYDLMIEIGRELQENL</sequence>
<dbReference type="Pfam" id="PF05714">
    <property type="entry name" value="PFam54_60"/>
    <property type="match status" value="1"/>
</dbReference>
<dbReference type="InterPro" id="IPR008421">
    <property type="entry name" value="Borrelia_lipoprotein_PFam54/60"/>
</dbReference>
<keyword evidence="2" id="KW-1185">Reference proteome</keyword>
<accession>A0A1G4Q318</accession>
<proteinExistence type="predicted"/>
<dbReference type="OrthoDB" id="352283at2"/>
<reference evidence="2" key="1">
    <citation type="submission" date="2016-10" db="EMBL/GenBank/DDBJ databases">
        <authorList>
            <person name="Varghese N."/>
            <person name="Submissions S."/>
        </authorList>
    </citation>
    <scope>NUCLEOTIDE SEQUENCE [LARGE SCALE GENOMIC DNA]</scope>
    <source>
        <strain evidence="2">ATCC 51557</strain>
    </source>
</reference>
<dbReference type="Gene3D" id="1.10.3160.10">
    <property type="entry name" value="Bbcrasp-1"/>
    <property type="match status" value="1"/>
</dbReference>
<dbReference type="EMBL" id="FMTE01000005">
    <property type="protein sequence ID" value="SCW38993.1"/>
    <property type="molecule type" value="Genomic_DNA"/>
</dbReference>
<dbReference type="AlphaFoldDB" id="A0A1G4Q318"/>
<dbReference type="RefSeq" id="WP_091973481.1">
    <property type="nucleotide sequence ID" value="NZ_FMTE01000005.1"/>
</dbReference>
<evidence type="ECO:0000313" key="2">
    <source>
        <dbReference type="Proteomes" id="UP000199262"/>
    </source>
</evidence>
<protein>
    <submittedName>
        <fullName evidence="1">Lipoprotein</fullName>
    </submittedName>
</protein>
<dbReference type="PROSITE" id="PS51257">
    <property type="entry name" value="PROKAR_LIPOPROTEIN"/>
    <property type="match status" value="1"/>
</dbReference>
<gene>
    <name evidence="1" type="ORF">SAMN02983004_00907</name>
</gene>
<organism evidence="1 2">
    <name type="scientific">Borreliella japonica</name>
    <name type="common">Borrelia japonica</name>
    <dbReference type="NCBI Taxonomy" id="34095"/>
    <lineage>
        <taxon>Bacteria</taxon>
        <taxon>Pseudomonadati</taxon>
        <taxon>Spirochaetota</taxon>
        <taxon>Spirochaetia</taxon>
        <taxon>Spirochaetales</taxon>
        <taxon>Borreliaceae</taxon>
        <taxon>Borreliella</taxon>
    </lineage>
</organism>
<dbReference type="NCBIfam" id="NF033730">
    <property type="entry name" value="borfam54_3"/>
    <property type="match status" value="1"/>
</dbReference>